<evidence type="ECO:0000256" key="11">
    <source>
        <dbReference type="ARBA" id="ARBA00022989"/>
    </source>
</evidence>
<dbReference type="PANTHER" id="PTHR34220">
    <property type="entry name" value="SENSOR HISTIDINE KINASE YPDA"/>
    <property type="match status" value="1"/>
</dbReference>
<evidence type="ECO:0000259" key="16">
    <source>
        <dbReference type="PROSITE" id="PS50885"/>
    </source>
</evidence>
<evidence type="ECO:0000256" key="6">
    <source>
        <dbReference type="ARBA" id="ARBA00022679"/>
    </source>
</evidence>
<dbReference type="Pfam" id="PF06580">
    <property type="entry name" value="His_kinase"/>
    <property type="match status" value="1"/>
</dbReference>
<dbReference type="SMART" id="SM00304">
    <property type="entry name" value="HAMP"/>
    <property type="match status" value="1"/>
</dbReference>
<keyword evidence="5" id="KW-0597">Phosphoprotein</keyword>
<dbReference type="Gene3D" id="3.30.450.20">
    <property type="entry name" value="PAS domain"/>
    <property type="match status" value="2"/>
</dbReference>
<comment type="caution">
    <text evidence="17">The sequence shown here is derived from an EMBL/GenBank/DDBJ whole genome shotgun (WGS) entry which is preliminary data.</text>
</comment>
<feature type="domain" description="Histidine kinase" evidence="15">
    <location>
        <begin position="324"/>
        <end position="590"/>
    </location>
</feature>
<dbReference type="Pfam" id="PF00672">
    <property type="entry name" value="HAMP"/>
    <property type="match status" value="1"/>
</dbReference>
<dbReference type="PANTHER" id="PTHR34220:SF7">
    <property type="entry name" value="SENSOR HISTIDINE KINASE YPDA"/>
    <property type="match status" value="1"/>
</dbReference>
<sequence length="590" mass="67206">MWTRLKNAKLRNKLMLMLVLFILTPLVFAGFIFYRSSSNFAAERADREALQSLHLVRSNVDQLLSEIENRMLAIYDNGPLIEQLSRMDGRNSKGVQPNAEDKVNRFLRDSLRGKEDIDSIYLLARNGAMYFADIKGSGVFRPILERHPEWTGAVEARAGQITWLPTYEMPANNYFNYSTYYIPAGMLVKDVTDSLQNIGVLMMNVKISALDRIVKGVSVSPQGVILIADGDGNIVWHGNDEAYRLKLADQAFFKEMVASGDALSRQDLNGKPYRIGMERSDYNGWYYFSLIPQSDVGQESGSLKRFFIVTLCVFALLFVLLAWLTTHYITKPIRQMAVAMKRIQKDNFEYRLQAQSEDEIGLLQSSFNSMSSRINDLIHEVKVISEQEKEAEVKALQAQINPHFVYNTLDAMNWIAIEKEQPEISGMITSLSDIMRYAIRPGAPLVTIEEELKWARNYAYLQEMRFEERFEIGFDVDPSIYGYKVPRLLLQPYLENSILHGMEEMESGGRIDVSMALQEDGRAILIRIQDNGIGISEEKLQMIRDRLVHGIGMYNLNDRLKLEYGPEFGVQVNSVYGQGTTITIVIPAIA</sequence>
<dbReference type="Gene3D" id="3.30.565.10">
    <property type="entry name" value="Histidine kinase-like ATPase, C-terminal domain"/>
    <property type="match status" value="1"/>
</dbReference>
<dbReference type="EC" id="2.7.13.3" evidence="3"/>
<protein>
    <recommendedName>
        <fullName evidence="3">histidine kinase</fullName>
        <ecNumber evidence="3">2.7.13.3</ecNumber>
    </recommendedName>
</protein>
<dbReference type="InterPro" id="IPR050640">
    <property type="entry name" value="Bact_2-comp_sensor_kinase"/>
</dbReference>
<evidence type="ECO:0000256" key="9">
    <source>
        <dbReference type="ARBA" id="ARBA00022777"/>
    </source>
</evidence>
<dbReference type="InterPro" id="IPR010559">
    <property type="entry name" value="Sig_transdc_His_kin_internal"/>
</dbReference>
<dbReference type="InterPro" id="IPR005467">
    <property type="entry name" value="His_kinase_dom"/>
</dbReference>
<organism evidence="17 18">
    <name type="scientific">Paenibacillus rhizolycopersici</name>
    <dbReference type="NCBI Taxonomy" id="2780073"/>
    <lineage>
        <taxon>Bacteria</taxon>
        <taxon>Bacillati</taxon>
        <taxon>Bacillota</taxon>
        <taxon>Bacilli</taxon>
        <taxon>Bacillales</taxon>
        <taxon>Paenibacillaceae</taxon>
        <taxon>Paenibacillus</taxon>
    </lineage>
</organism>
<keyword evidence="11 14" id="KW-1133">Transmembrane helix</keyword>
<gene>
    <name evidence="17" type="ORF">IM700_017400</name>
</gene>
<dbReference type="SMART" id="SM00387">
    <property type="entry name" value="HATPase_c"/>
    <property type="match status" value="1"/>
</dbReference>
<evidence type="ECO:0000256" key="12">
    <source>
        <dbReference type="ARBA" id="ARBA00023012"/>
    </source>
</evidence>
<feature type="transmembrane region" description="Helical" evidence="14">
    <location>
        <begin position="306"/>
        <end position="326"/>
    </location>
</feature>
<evidence type="ECO:0000256" key="13">
    <source>
        <dbReference type="ARBA" id="ARBA00023136"/>
    </source>
</evidence>
<keyword evidence="12" id="KW-0902">Two-component regulatory system</keyword>
<feature type="domain" description="HAMP" evidence="16">
    <location>
        <begin position="327"/>
        <end position="379"/>
    </location>
</feature>
<dbReference type="PROSITE" id="PS50109">
    <property type="entry name" value="HIS_KIN"/>
    <property type="match status" value="1"/>
</dbReference>
<evidence type="ECO:0000256" key="2">
    <source>
        <dbReference type="ARBA" id="ARBA00004651"/>
    </source>
</evidence>
<keyword evidence="13 14" id="KW-0472">Membrane</keyword>
<dbReference type="Gene3D" id="6.10.340.10">
    <property type="match status" value="1"/>
</dbReference>
<evidence type="ECO:0000256" key="4">
    <source>
        <dbReference type="ARBA" id="ARBA00022475"/>
    </source>
</evidence>
<proteinExistence type="predicted"/>
<dbReference type="SUPFAM" id="SSF158472">
    <property type="entry name" value="HAMP domain-like"/>
    <property type="match status" value="1"/>
</dbReference>
<dbReference type="PRINTS" id="PR00344">
    <property type="entry name" value="BCTRLSENSOR"/>
</dbReference>
<dbReference type="SUPFAM" id="SSF55874">
    <property type="entry name" value="ATPase domain of HSP90 chaperone/DNA topoisomerase II/histidine kinase"/>
    <property type="match status" value="1"/>
</dbReference>
<evidence type="ECO:0000313" key="17">
    <source>
        <dbReference type="EMBL" id="MBM6997437.1"/>
    </source>
</evidence>
<dbReference type="Pfam" id="PF02518">
    <property type="entry name" value="HATPase_c"/>
    <property type="match status" value="1"/>
</dbReference>
<evidence type="ECO:0000313" key="18">
    <source>
        <dbReference type="Proteomes" id="UP001516620"/>
    </source>
</evidence>
<evidence type="ECO:0000256" key="10">
    <source>
        <dbReference type="ARBA" id="ARBA00022840"/>
    </source>
</evidence>
<comment type="catalytic activity">
    <reaction evidence="1">
        <text>ATP + protein L-histidine = ADP + protein N-phospho-L-histidine.</text>
        <dbReference type="EC" id="2.7.13.3"/>
    </reaction>
</comment>
<accession>A0ABS2H7P0</accession>
<evidence type="ECO:0000256" key="7">
    <source>
        <dbReference type="ARBA" id="ARBA00022692"/>
    </source>
</evidence>
<dbReference type="CDD" id="cd06225">
    <property type="entry name" value="HAMP"/>
    <property type="match status" value="1"/>
</dbReference>
<dbReference type="GO" id="GO:0016301">
    <property type="term" value="F:kinase activity"/>
    <property type="evidence" value="ECO:0007669"/>
    <property type="project" value="UniProtKB-KW"/>
</dbReference>
<dbReference type="PROSITE" id="PS50885">
    <property type="entry name" value="HAMP"/>
    <property type="match status" value="1"/>
</dbReference>
<dbReference type="InterPro" id="IPR003594">
    <property type="entry name" value="HATPase_dom"/>
</dbReference>
<name>A0ABS2H7P0_9BACL</name>
<dbReference type="EMBL" id="JADCNN020000018">
    <property type="protein sequence ID" value="MBM6997437.1"/>
    <property type="molecule type" value="Genomic_DNA"/>
</dbReference>
<keyword evidence="6" id="KW-0808">Transferase</keyword>
<dbReference type="InterPro" id="IPR036890">
    <property type="entry name" value="HATPase_C_sf"/>
</dbReference>
<dbReference type="InterPro" id="IPR004358">
    <property type="entry name" value="Sig_transdc_His_kin-like_C"/>
</dbReference>
<evidence type="ECO:0000259" key="15">
    <source>
        <dbReference type="PROSITE" id="PS50109"/>
    </source>
</evidence>
<comment type="subcellular location">
    <subcellularLocation>
        <location evidence="2">Cell membrane</location>
        <topology evidence="2">Multi-pass membrane protein</topology>
    </subcellularLocation>
</comment>
<dbReference type="Proteomes" id="UP001516620">
    <property type="component" value="Unassembled WGS sequence"/>
</dbReference>
<keyword evidence="10" id="KW-0067">ATP-binding</keyword>
<evidence type="ECO:0000256" key="8">
    <source>
        <dbReference type="ARBA" id="ARBA00022741"/>
    </source>
</evidence>
<keyword evidence="7 14" id="KW-0812">Transmembrane</keyword>
<reference evidence="17 18" key="1">
    <citation type="submission" date="2021-01" db="EMBL/GenBank/DDBJ databases">
        <title>Paenibacillus sp.nov. isolated from the rhizosphere soil of tomato plant.</title>
        <authorList>
            <person name="Thin K.K."/>
            <person name="Zhang X."/>
            <person name="He S."/>
        </authorList>
    </citation>
    <scope>NUCLEOTIDE SEQUENCE [LARGE SCALE GENOMIC DNA]</scope>
    <source>
        <strain evidence="17 18">DXFW5</strain>
    </source>
</reference>
<keyword evidence="9 17" id="KW-0418">Kinase</keyword>
<keyword evidence="4" id="KW-1003">Cell membrane</keyword>
<dbReference type="InterPro" id="IPR033479">
    <property type="entry name" value="dCache_1"/>
</dbReference>
<evidence type="ECO:0000256" key="1">
    <source>
        <dbReference type="ARBA" id="ARBA00000085"/>
    </source>
</evidence>
<evidence type="ECO:0000256" key="14">
    <source>
        <dbReference type="SAM" id="Phobius"/>
    </source>
</evidence>
<dbReference type="InterPro" id="IPR003660">
    <property type="entry name" value="HAMP_dom"/>
</dbReference>
<keyword evidence="18" id="KW-1185">Reference proteome</keyword>
<keyword evidence="8" id="KW-0547">Nucleotide-binding</keyword>
<evidence type="ECO:0000256" key="3">
    <source>
        <dbReference type="ARBA" id="ARBA00012438"/>
    </source>
</evidence>
<dbReference type="RefSeq" id="WP_193418429.1">
    <property type="nucleotide sequence ID" value="NZ_JADCNN020000018.1"/>
</dbReference>
<evidence type="ECO:0000256" key="5">
    <source>
        <dbReference type="ARBA" id="ARBA00022553"/>
    </source>
</evidence>
<dbReference type="Pfam" id="PF02743">
    <property type="entry name" value="dCache_1"/>
    <property type="match status" value="1"/>
</dbReference>